<feature type="domain" description="DALR anticodon binding" evidence="11">
    <location>
        <begin position="470"/>
        <end position="588"/>
    </location>
</feature>
<comment type="subcellular location">
    <subcellularLocation>
        <location evidence="9">Cytoplasm</location>
    </subcellularLocation>
</comment>
<dbReference type="InterPro" id="IPR035684">
    <property type="entry name" value="ArgRS_core"/>
</dbReference>
<comment type="similarity">
    <text evidence="1 9 10">Belongs to the class-I aminoacyl-tRNA synthetase family.</text>
</comment>
<evidence type="ECO:0000256" key="9">
    <source>
        <dbReference type="HAMAP-Rule" id="MF_00123"/>
    </source>
</evidence>
<dbReference type="Gene3D" id="3.30.1360.70">
    <property type="entry name" value="Arginyl tRNA synthetase N-terminal domain"/>
    <property type="match status" value="1"/>
</dbReference>
<dbReference type="PANTHER" id="PTHR11956">
    <property type="entry name" value="ARGINYL-TRNA SYNTHETASE"/>
    <property type="match status" value="1"/>
</dbReference>
<keyword evidence="6 9" id="KW-0648">Protein biosynthesis</keyword>
<sequence>MKTIIGCIEEVMMEAFKASGYEEKFGKVTVSNRPDLCEYQCNGAMAAAKTYHKAPIMIANDVVEKLQEKNIFESAQAVNPGFINLKLDRNFLAAYLNEMTGDENLSVEKAENPKTIVIDYGGPNVAKPLHVGHLRSAIIGESIKRMGRFLGHKVIGDVHLGDWGLQMGLIITELSKRQPDLVYFDENYQGEYPEEAPFTVSELEEIYPTASKKSKEDEDYKNEALEATLELQKGRRGYRALWDQIMKVSVTDLKKNYAKLSVDFDLWKGESDADPYIPKLVDYLKEKGYAYMDQGALVVDVKEESDTKEIPPCMILKSDGASLYTTTDLATIIQREEDYHPDEIIYVVDKRQELHFVQVFRCAKKAHLVPEDMELSFVGFGTMNGKDGKPFKTREGGVMRLERLISEINEEMYKKIVENRSVKGDDAHKTAEMVGLSAIKYGDLSNQASKDYVFDVDRFTSFEGNTGPYILYTIVRIKSILNRYKEEGGNLQSGQILGAANDSEKALMMALAKLNCVIQPAFQEKAPHKICSYIYELANAFNSFYHETKILSEENEDQKTSWIQVLILTRKVLETCIGLLGFEAPDRM</sequence>
<dbReference type="Pfam" id="PF00750">
    <property type="entry name" value="tRNA-synt_1d"/>
    <property type="match status" value="1"/>
</dbReference>
<dbReference type="Proteomes" id="UP000886814">
    <property type="component" value="Unassembled WGS sequence"/>
</dbReference>
<evidence type="ECO:0000256" key="7">
    <source>
        <dbReference type="ARBA" id="ARBA00023146"/>
    </source>
</evidence>
<dbReference type="GO" id="GO:0005737">
    <property type="term" value="C:cytoplasm"/>
    <property type="evidence" value="ECO:0007669"/>
    <property type="project" value="UniProtKB-SubCell"/>
</dbReference>
<dbReference type="InterPro" id="IPR001278">
    <property type="entry name" value="Arg-tRNA-ligase"/>
</dbReference>
<proteinExistence type="inferred from homology"/>
<dbReference type="Gene3D" id="1.10.730.10">
    <property type="entry name" value="Isoleucyl-tRNA Synthetase, Domain 1"/>
    <property type="match status" value="1"/>
</dbReference>
<evidence type="ECO:0000256" key="4">
    <source>
        <dbReference type="ARBA" id="ARBA00022741"/>
    </source>
</evidence>
<dbReference type="EMBL" id="DXIQ01000091">
    <property type="protein sequence ID" value="HIV39893.1"/>
    <property type="molecule type" value="Genomic_DNA"/>
</dbReference>
<evidence type="ECO:0000256" key="5">
    <source>
        <dbReference type="ARBA" id="ARBA00022840"/>
    </source>
</evidence>
<dbReference type="GO" id="GO:0005524">
    <property type="term" value="F:ATP binding"/>
    <property type="evidence" value="ECO:0007669"/>
    <property type="project" value="UniProtKB-UniRule"/>
</dbReference>
<dbReference type="InterPro" id="IPR014729">
    <property type="entry name" value="Rossmann-like_a/b/a_fold"/>
</dbReference>
<comment type="catalytic activity">
    <reaction evidence="8 9">
        <text>tRNA(Arg) + L-arginine + ATP = L-arginyl-tRNA(Arg) + AMP + diphosphate</text>
        <dbReference type="Rhea" id="RHEA:20301"/>
        <dbReference type="Rhea" id="RHEA-COMP:9658"/>
        <dbReference type="Rhea" id="RHEA-COMP:9673"/>
        <dbReference type="ChEBI" id="CHEBI:30616"/>
        <dbReference type="ChEBI" id="CHEBI:32682"/>
        <dbReference type="ChEBI" id="CHEBI:33019"/>
        <dbReference type="ChEBI" id="CHEBI:78442"/>
        <dbReference type="ChEBI" id="CHEBI:78513"/>
        <dbReference type="ChEBI" id="CHEBI:456215"/>
        <dbReference type="EC" id="6.1.1.19"/>
    </reaction>
</comment>
<dbReference type="InterPro" id="IPR008909">
    <property type="entry name" value="DALR_anticod-bd"/>
</dbReference>
<dbReference type="InterPro" id="IPR001412">
    <property type="entry name" value="aa-tRNA-synth_I_CS"/>
</dbReference>
<dbReference type="CDD" id="cd00671">
    <property type="entry name" value="ArgRS_core"/>
    <property type="match status" value="1"/>
</dbReference>
<keyword evidence="7 9" id="KW-0030">Aminoacyl-tRNA synthetase</keyword>
<evidence type="ECO:0000313" key="14">
    <source>
        <dbReference type="Proteomes" id="UP000886814"/>
    </source>
</evidence>
<evidence type="ECO:0000256" key="2">
    <source>
        <dbReference type="ARBA" id="ARBA00022490"/>
    </source>
</evidence>
<evidence type="ECO:0000259" key="12">
    <source>
        <dbReference type="SMART" id="SM01016"/>
    </source>
</evidence>
<reference evidence="13" key="1">
    <citation type="journal article" date="2021" name="PeerJ">
        <title>Extensive microbial diversity within the chicken gut microbiome revealed by metagenomics and culture.</title>
        <authorList>
            <person name="Gilroy R."/>
            <person name="Ravi A."/>
            <person name="Getino M."/>
            <person name="Pursley I."/>
            <person name="Horton D.L."/>
            <person name="Alikhan N.F."/>
            <person name="Baker D."/>
            <person name="Gharbi K."/>
            <person name="Hall N."/>
            <person name="Watson M."/>
            <person name="Adriaenssens E.M."/>
            <person name="Foster-Nyarko E."/>
            <person name="Jarju S."/>
            <person name="Secka A."/>
            <person name="Antonio M."/>
            <person name="Oren A."/>
            <person name="Chaudhuri R.R."/>
            <person name="La Ragione R."/>
            <person name="Hildebrand F."/>
            <person name="Pallen M.J."/>
        </authorList>
    </citation>
    <scope>NUCLEOTIDE SEQUENCE</scope>
    <source>
        <strain evidence="13">CHK195-9823</strain>
    </source>
</reference>
<dbReference type="GO" id="GO:0006420">
    <property type="term" value="P:arginyl-tRNA aminoacylation"/>
    <property type="evidence" value="ECO:0007669"/>
    <property type="project" value="UniProtKB-UniRule"/>
</dbReference>
<dbReference type="SUPFAM" id="SSF55190">
    <property type="entry name" value="Arginyl-tRNA synthetase (ArgRS), N-terminal 'additional' domain"/>
    <property type="match status" value="1"/>
</dbReference>
<dbReference type="PROSITE" id="PS00178">
    <property type="entry name" value="AA_TRNA_LIGASE_I"/>
    <property type="match status" value="1"/>
</dbReference>
<comment type="caution">
    <text evidence="13">The sequence shown here is derived from an EMBL/GenBank/DDBJ whole genome shotgun (WGS) entry which is preliminary data.</text>
</comment>
<evidence type="ECO:0000256" key="8">
    <source>
        <dbReference type="ARBA" id="ARBA00049339"/>
    </source>
</evidence>
<keyword evidence="2 9" id="KW-0963">Cytoplasm</keyword>
<feature type="short sequence motif" description="'HIGH' region" evidence="9">
    <location>
        <begin position="123"/>
        <end position="133"/>
    </location>
</feature>
<evidence type="ECO:0000256" key="10">
    <source>
        <dbReference type="RuleBase" id="RU363038"/>
    </source>
</evidence>
<evidence type="ECO:0000313" key="13">
    <source>
        <dbReference type="EMBL" id="HIV39893.1"/>
    </source>
</evidence>
<protein>
    <recommendedName>
        <fullName evidence="9">Arginine--tRNA ligase</fullName>
        <ecNumber evidence="9">6.1.1.19</ecNumber>
    </recommendedName>
    <alternativeName>
        <fullName evidence="9">Arginyl-tRNA synthetase</fullName>
        <shortName evidence="9">ArgRS</shortName>
    </alternativeName>
</protein>
<accession>A0A9D1PGL3</accession>
<dbReference type="EC" id="6.1.1.19" evidence="9"/>
<comment type="subunit">
    <text evidence="9">Monomer.</text>
</comment>
<evidence type="ECO:0000256" key="3">
    <source>
        <dbReference type="ARBA" id="ARBA00022598"/>
    </source>
</evidence>
<evidence type="ECO:0000256" key="1">
    <source>
        <dbReference type="ARBA" id="ARBA00005594"/>
    </source>
</evidence>
<dbReference type="SMART" id="SM01016">
    <property type="entry name" value="Arg_tRNA_synt_N"/>
    <property type="match status" value="1"/>
</dbReference>
<gene>
    <name evidence="9 13" type="primary">argS</name>
    <name evidence="13" type="ORF">H9747_13025</name>
</gene>
<feature type="domain" description="Arginyl tRNA synthetase N-terminal" evidence="12">
    <location>
        <begin position="2"/>
        <end position="87"/>
    </location>
</feature>
<evidence type="ECO:0000256" key="6">
    <source>
        <dbReference type="ARBA" id="ARBA00022917"/>
    </source>
</evidence>
<dbReference type="NCBIfam" id="TIGR00456">
    <property type="entry name" value="argS"/>
    <property type="match status" value="1"/>
</dbReference>
<reference evidence="13" key="2">
    <citation type="submission" date="2021-04" db="EMBL/GenBank/DDBJ databases">
        <authorList>
            <person name="Gilroy R."/>
        </authorList>
    </citation>
    <scope>NUCLEOTIDE SEQUENCE</scope>
    <source>
        <strain evidence="13">CHK195-9823</strain>
    </source>
</reference>
<dbReference type="Pfam" id="PF05746">
    <property type="entry name" value="DALR_1"/>
    <property type="match status" value="1"/>
</dbReference>
<keyword evidence="4 9" id="KW-0547">Nucleotide-binding</keyword>
<keyword evidence="5 9" id="KW-0067">ATP-binding</keyword>
<name>A0A9D1PGL3_9FIRM</name>
<dbReference type="SUPFAM" id="SSF52374">
    <property type="entry name" value="Nucleotidylyl transferase"/>
    <property type="match status" value="1"/>
</dbReference>
<dbReference type="HAMAP" id="MF_00123">
    <property type="entry name" value="Arg_tRNA_synth"/>
    <property type="match status" value="1"/>
</dbReference>
<dbReference type="SMART" id="SM00836">
    <property type="entry name" value="DALR_1"/>
    <property type="match status" value="1"/>
</dbReference>
<dbReference type="FunFam" id="3.40.50.620:FF:000116">
    <property type="entry name" value="Arginine--tRNA ligase"/>
    <property type="match status" value="1"/>
</dbReference>
<dbReference type="GO" id="GO:0004814">
    <property type="term" value="F:arginine-tRNA ligase activity"/>
    <property type="evidence" value="ECO:0007669"/>
    <property type="project" value="UniProtKB-UniRule"/>
</dbReference>
<evidence type="ECO:0000259" key="11">
    <source>
        <dbReference type="SMART" id="SM00836"/>
    </source>
</evidence>
<keyword evidence="3 9" id="KW-0436">Ligase</keyword>
<dbReference type="Pfam" id="PF03485">
    <property type="entry name" value="Arg_tRNA_synt_N"/>
    <property type="match status" value="1"/>
</dbReference>
<dbReference type="AlphaFoldDB" id="A0A9D1PGL3"/>
<dbReference type="Gene3D" id="3.40.50.620">
    <property type="entry name" value="HUPs"/>
    <property type="match status" value="1"/>
</dbReference>
<dbReference type="InterPro" id="IPR036695">
    <property type="entry name" value="Arg-tRNA-synth_N_sf"/>
</dbReference>
<dbReference type="SUPFAM" id="SSF47323">
    <property type="entry name" value="Anticodon-binding domain of a subclass of class I aminoacyl-tRNA synthetases"/>
    <property type="match status" value="1"/>
</dbReference>
<dbReference type="PANTHER" id="PTHR11956:SF5">
    <property type="entry name" value="ARGININE--TRNA LIGASE, CYTOPLASMIC"/>
    <property type="match status" value="1"/>
</dbReference>
<dbReference type="PRINTS" id="PR01038">
    <property type="entry name" value="TRNASYNTHARG"/>
</dbReference>
<dbReference type="InterPro" id="IPR009080">
    <property type="entry name" value="tRNAsynth_Ia_anticodon-bd"/>
</dbReference>
<organism evidence="13 14">
    <name type="scientific">Candidatus Blautia stercorigallinarum</name>
    <dbReference type="NCBI Taxonomy" id="2838501"/>
    <lineage>
        <taxon>Bacteria</taxon>
        <taxon>Bacillati</taxon>
        <taxon>Bacillota</taxon>
        <taxon>Clostridia</taxon>
        <taxon>Lachnospirales</taxon>
        <taxon>Lachnospiraceae</taxon>
        <taxon>Blautia</taxon>
    </lineage>
</organism>
<dbReference type="InterPro" id="IPR005148">
    <property type="entry name" value="Arg-tRNA-synth_N"/>
</dbReference>